<comment type="caution">
    <text evidence="1">The sequence shown here is derived from an EMBL/GenBank/DDBJ whole genome shotgun (WGS) entry which is preliminary data.</text>
</comment>
<gene>
    <name evidence="1" type="ORF">ACFFQA_02400</name>
</gene>
<sequence>MSIGSIGDVAVRLEGVRTVLGDGLTALGQVEEQLEDYANTLAALGEGSSSGELQEATALAMSAREDLLQVFRMGSTADESVERFRRSLVGSGSGAAAAAPRAALVRTAAPAPPAPPKDKEVEAAVERAQAGDQAPVYAKPGSAEDRRRYVKIDVNREHKIGALCYVGPRDEDSTEIGTWVTKGSTREDGVPPLYVDRGTKREFPRNAVVPLDKLHEALSEFRSTGRRPRCVSWQESDPA</sequence>
<reference evidence="1 2" key="1">
    <citation type="submission" date="2024-09" db="EMBL/GenBank/DDBJ databases">
        <authorList>
            <person name="Sun Q."/>
            <person name="Mori K."/>
        </authorList>
    </citation>
    <scope>NUCLEOTIDE SEQUENCE [LARGE SCALE GENOMIC DNA]</scope>
    <source>
        <strain evidence="1 2">TBRC 7907</strain>
    </source>
</reference>
<dbReference type="EMBL" id="JBHLZU010000002">
    <property type="protein sequence ID" value="MFB9902782.1"/>
    <property type="molecule type" value="Genomic_DNA"/>
</dbReference>
<dbReference type="RefSeq" id="WP_377849886.1">
    <property type="nucleotide sequence ID" value="NZ_JBHLZU010000002.1"/>
</dbReference>
<name>A0ABV5ZPH6_9PSEU</name>
<dbReference type="Pfam" id="PF14430">
    <property type="entry name" value="Imm1"/>
    <property type="match status" value="1"/>
</dbReference>
<keyword evidence="2" id="KW-1185">Reference proteome</keyword>
<protein>
    <submittedName>
        <fullName evidence="1">Imm1 family immunity protein</fullName>
    </submittedName>
</protein>
<evidence type="ECO:0000313" key="1">
    <source>
        <dbReference type="EMBL" id="MFB9902782.1"/>
    </source>
</evidence>
<accession>A0ABV5ZPH6</accession>
<dbReference type="Proteomes" id="UP001589693">
    <property type="component" value="Unassembled WGS sequence"/>
</dbReference>
<evidence type="ECO:0000313" key="2">
    <source>
        <dbReference type="Proteomes" id="UP001589693"/>
    </source>
</evidence>
<proteinExistence type="predicted"/>
<dbReference type="InterPro" id="IPR025680">
    <property type="entry name" value="DddI"/>
</dbReference>
<organism evidence="1 2">
    <name type="scientific">Allokutzneria oryzae</name>
    <dbReference type="NCBI Taxonomy" id="1378989"/>
    <lineage>
        <taxon>Bacteria</taxon>
        <taxon>Bacillati</taxon>
        <taxon>Actinomycetota</taxon>
        <taxon>Actinomycetes</taxon>
        <taxon>Pseudonocardiales</taxon>
        <taxon>Pseudonocardiaceae</taxon>
        <taxon>Allokutzneria</taxon>
    </lineage>
</organism>